<protein>
    <submittedName>
        <fullName evidence="1">Uncharacterized protein</fullName>
    </submittedName>
</protein>
<dbReference type="Proteomes" id="UP001300261">
    <property type="component" value="Unassembled WGS sequence"/>
</dbReference>
<sequence>MMKSDHLERHYKAELDLIESILRLLPDDVLHRITKVPAVCRSLQELEAEATGGRH</sequence>
<evidence type="ECO:0000313" key="2">
    <source>
        <dbReference type="Proteomes" id="UP001300261"/>
    </source>
</evidence>
<reference evidence="1 2" key="1">
    <citation type="journal article" date="2016" name="Int. J. Syst. Evol. Microbiol.">
        <title>Labrenzia salina sp. nov., isolated from the rhizosphere of the halophyte Arthrocnemum macrostachyum.</title>
        <authorList>
            <person name="Camacho M."/>
            <person name="Redondo-Gomez S."/>
            <person name="Rodriguez-Llorente I."/>
            <person name="Rohde M."/>
            <person name="Sproer C."/>
            <person name="Schumann P."/>
            <person name="Klenk H.P."/>
            <person name="Montero-Calasanz M.D.C."/>
        </authorList>
    </citation>
    <scope>NUCLEOTIDE SEQUENCE [LARGE SCALE GENOMIC DNA]</scope>
    <source>
        <strain evidence="1 2">DSM 29163</strain>
    </source>
</reference>
<keyword evidence="2" id="KW-1185">Reference proteome</keyword>
<comment type="caution">
    <text evidence="1">The sequence shown here is derived from an EMBL/GenBank/DDBJ whole genome shotgun (WGS) entry which is preliminary data.</text>
</comment>
<dbReference type="EMBL" id="JAPEVI010000003">
    <property type="protein sequence ID" value="MCX2721970.1"/>
    <property type="molecule type" value="Genomic_DNA"/>
</dbReference>
<gene>
    <name evidence="1" type="ORF">ON753_06060</name>
</gene>
<accession>A0ABT3QYQ2</accession>
<name>A0ABT3QYQ2_9HYPH</name>
<proteinExistence type="predicted"/>
<evidence type="ECO:0000313" key="1">
    <source>
        <dbReference type="EMBL" id="MCX2721970.1"/>
    </source>
</evidence>
<organism evidence="1 2">
    <name type="scientific">Roseibium salinum</name>
    <dbReference type="NCBI Taxonomy" id="1604349"/>
    <lineage>
        <taxon>Bacteria</taxon>
        <taxon>Pseudomonadati</taxon>
        <taxon>Pseudomonadota</taxon>
        <taxon>Alphaproteobacteria</taxon>
        <taxon>Hyphomicrobiales</taxon>
        <taxon>Stappiaceae</taxon>
        <taxon>Roseibium</taxon>
    </lineage>
</organism>
<dbReference type="RefSeq" id="WP_265961675.1">
    <property type="nucleotide sequence ID" value="NZ_JAPEVI010000003.1"/>
</dbReference>